<keyword evidence="2" id="KW-0812">Transmembrane</keyword>
<evidence type="ECO:0000256" key="2">
    <source>
        <dbReference type="SAM" id="Phobius"/>
    </source>
</evidence>
<keyword evidence="2" id="KW-1133">Transmembrane helix</keyword>
<gene>
    <name evidence="3" type="ORF">BN7_2679</name>
</gene>
<reference evidence="3 4" key="1">
    <citation type="journal article" date="2012" name="Eukaryot. Cell">
        <title>Draft genome sequence of Wickerhamomyces ciferrii NRRL Y-1031 F-60-10.</title>
        <authorList>
            <person name="Schneider J."/>
            <person name="Andrea H."/>
            <person name="Blom J."/>
            <person name="Jaenicke S."/>
            <person name="Ruckert C."/>
            <person name="Schorsch C."/>
            <person name="Szczepanowski R."/>
            <person name="Farwick M."/>
            <person name="Goesmann A."/>
            <person name="Puhler A."/>
            <person name="Schaffer S."/>
            <person name="Tauch A."/>
            <person name="Kohler T."/>
            <person name="Brinkrolf K."/>
        </authorList>
    </citation>
    <scope>NUCLEOTIDE SEQUENCE [LARGE SCALE GENOMIC DNA]</scope>
    <source>
        <strain evidence="4">ATCC 14091 / BCRC 22168 / CBS 111 / JCM 3599 / NBRC 0793 / NRRL Y-1031 F-60-10</strain>
    </source>
</reference>
<feature type="coiled-coil region" evidence="1">
    <location>
        <begin position="27"/>
        <end position="64"/>
    </location>
</feature>
<feature type="transmembrane region" description="Helical" evidence="2">
    <location>
        <begin position="121"/>
        <end position="138"/>
    </location>
</feature>
<evidence type="ECO:0000256" key="1">
    <source>
        <dbReference type="SAM" id="Coils"/>
    </source>
</evidence>
<sequence>MMNDNHDPLLQNGGNVSMAVDRICDSLMVLCQKVRVLEQKMERLERLEVRVERLEARQEINSNSNGLVARSDANSSTTTKDNFDQIEYEKRSVKKWLLLLELGVTLFTSIGLGYYQGGFAVVYLFVFSYIFSLGHPLKKININDPEHRENLQNLELINQFIKVGRVIMKLIMAFMLLREENLWTPKKFLVLILKKYYFNDHLE</sequence>
<dbReference type="HOGENOM" id="CLU_1349827_0_0_1"/>
<evidence type="ECO:0000313" key="4">
    <source>
        <dbReference type="Proteomes" id="UP000009328"/>
    </source>
</evidence>
<dbReference type="Proteomes" id="UP000009328">
    <property type="component" value="Unassembled WGS sequence"/>
</dbReference>
<name>K0KLN9_WICCF</name>
<dbReference type="AlphaFoldDB" id="K0KLN9"/>
<proteinExistence type="predicted"/>
<dbReference type="EMBL" id="CAIF01000068">
    <property type="protein sequence ID" value="CCH43132.1"/>
    <property type="molecule type" value="Genomic_DNA"/>
</dbReference>
<keyword evidence="4" id="KW-1185">Reference proteome</keyword>
<evidence type="ECO:0000313" key="3">
    <source>
        <dbReference type="EMBL" id="CCH43132.1"/>
    </source>
</evidence>
<protein>
    <submittedName>
        <fullName evidence="3">Uncharacterized protein</fullName>
    </submittedName>
</protein>
<dbReference type="InParanoid" id="K0KLN9"/>
<keyword evidence="2" id="KW-0472">Membrane</keyword>
<keyword evidence="1" id="KW-0175">Coiled coil</keyword>
<accession>K0KLN9</accession>
<comment type="caution">
    <text evidence="3">The sequence shown here is derived from an EMBL/GenBank/DDBJ whole genome shotgun (WGS) entry which is preliminary data.</text>
</comment>
<organism evidence="3 4">
    <name type="scientific">Wickerhamomyces ciferrii (strain ATCC 14091 / BCRC 22168 / CBS 111 / JCM 3599 / NBRC 0793 / NRRL Y-1031 F-60-10)</name>
    <name type="common">Yeast</name>
    <name type="synonym">Pichia ciferrii</name>
    <dbReference type="NCBI Taxonomy" id="1206466"/>
    <lineage>
        <taxon>Eukaryota</taxon>
        <taxon>Fungi</taxon>
        <taxon>Dikarya</taxon>
        <taxon>Ascomycota</taxon>
        <taxon>Saccharomycotina</taxon>
        <taxon>Saccharomycetes</taxon>
        <taxon>Phaffomycetales</taxon>
        <taxon>Wickerhamomycetaceae</taxon>
        <taxon>Wickerhamomyces</taxon>
    </lineage>
</organism>